<sequence length="92" mass="9538">MARPKPSLPPAEAIRALADADGLLPVRVTPNASHEALTVEDGQLRARVTVVPEDGKANKAVIKLVAKALGIAPGTVELVRGATSREKVLKVG</sequence>
<dbReference type="PANTHER" id="PTHR13420:SF7">
    <property type="entry name" value="UPF0235 PROTEIN C15ORF40"/>
    <property type="match status" value="1"/>
</dbReference>
<dbReference type="NCBIfam" id="TIGR00251">
    <property type="entry name" value="DUF167 family protein"/>
    <property type="match status" value="1"/>
</dbReference>
<protein>
    <recommendedName>
        <fullName evidence="2">UPF0235 protein GCM10010989_07300</fullName>
    </recommendedName>
</protein>
<dbReference type="InterPro" id="IPR036591">
    <property type="entry name" value="YggU-like_sf"/>
</dbReference>
<accession>A0A917DG95</accession>
<dbReference type="RefSeq" id="WP_066764538.1">
    <property type="nucleotide sequence ID" value="NZ_BMIO01000002.1"/>
</dbReference>
<organism evidence="3 4">
    <name type="scientific">Croceicoccus pelagius</name>
    <dbReference type="NCBI Taxonomy" id="1703341"/>
    <lineage>
        <taxon>Bacteria</taxon>
        <taxon>Pseudomonadati</taxon>
        <taxon>Pseudomonadota</taxon>
        <taxon>Alphaproteobacteria</taxon>
        <taxon>Sphingomonadales</taxon>
        <taxon>Erythrobacteraceae</taxon>
        <taxon>Croceicoccus</taxon>
    </lineage>
</organism>
<dbReference type="SUPFAM" id="SSF69786">
    <property type="entry name" value="YggU-like"/>
    <property type="match status" value="1"/>
</dbReference>
<proteinExistence type="inferred from homology"/>
<dbReference type="Pfam" id="PF02594">
    <property type="entry name" value="DUF167"/>
    <property type="match status" value="1"/>
</dbReference>
<evidence type="ECO:0000313" key="4">
    <source>
        <dbReference type="Proteomes" id="UP000598997"/>
    </source>
</evidence>
<dbReference type="SMART" id="SM01152">
    <property type="entry name" value="DUF167"/>
    <property type="match status" value="1"/>
</dbReference>
<evidence type="ECO:0000313" key="3">
    <source>
        <dbReference type="EMBL" id="GGD35691.1"/>
    </source>
</evidence>
<dbReference type="Gene3D" id="3.30.1200.10">
    <property type="entry name" value="YggU-like"/>
    <property type="match status" value="1"/>
</dbReference>
<dbReference type="InterPro" id="IPR003746">
    <property type="entry name" value="DUF167"/>
</dbReference>
<dbReference type="Proteomes" id="UP000598997">
    <property type="component" value="Unassembled WGS sequence"/>
</dbReference>
<evidence type="ECO:0000256" key="2">
    <source>
        <dbReference type="HAMAP-Rule" id="MF_00634"/>
    </source>
</evidence>
<reference evidence="3 4" key="1">
    <citation type="journal article" date="2014" name="Int. J. Syst. Evol. Microbiol.">
        <title>Complete genome sequence of Corynebacterium casei LMG S-19264T (=DSM 44701T), isolated from a smear-ripened cheese.</title>
        <authorList>
            <consortium name="US DOE Joint Genome Institute (JGI-PGF)"/>
            <person name="Walter F."/>
            <person name="Albersmeier A."/>
            <person name="Kalinowski J."/>
            <person name="Ruckert C."/>
        </authorList>
    </citation>
    <scope>NUCLEOTIDE SEQUENCE [LARGE SCALE GENOMIC DNA]</scope>
    <source>
        <strain evidence="3 4">CGMCC 1.15358</strain>
    </source>
</reference>
<keyword evidence="4" id="KW-1185">Reference proteome</keyword>
<comment type="caution">
    <text evidence="3">The sequence shown here is derived from an EMBL/GenBank/DDBJ whole genome shotgun (WGS) entry which is preliminary data.</text>
</comment>
<dbReference type="AlphaFoldDB" id="A0A917DG95"/>
<dbReference type="GO" id="GO:0005737">
    <property type="term" value="C:cytoplasm"/>
    <property type="evidence" value="ECO:0007669"/>
    <property type="project" value="TreeGrafter"/>
</dbReference>
<comment type="similarity">
    <text evidence="1 2">Belongs to the UPF0235 family.</text>
</comment>
<name>A0A917DG95_9SPHN</name>
<evidence type="ECO:0000256" key="1">
    <source>
        <dbReference type="ARBA" id="ARBA00010364"/>
    </source>
</evidence>
<gene>
    <name evidence="3" type="ORF">GCM10010989_07300</name>
</gene>
<dbReference type="EMBL" id="BMIO01000002">
    <property type="protein sequence ID" value="GGD35691.1"/>
    <property type="molecule type" value="Genomic_DNA"/>
</dbReference>
<dbReference type="HAMAP" id="MF_00634">
    <property type="entry name" value="UPF0235"/>
    <property type="match status" value="1"/>
</dbReference>
<dbReference type="OrthoDB" id="3176309at2"/>
<dbReference type="PANTHER" id="PTHR13420">
    <property type="entry name" value="UPF0235 PROTEIN C15ORF40"/>
    <property type="match status" value="1"/>
</dbReference>